<accession>A0A839ZF07</accession>
<protein>
    <submittedName>
        <fullName evidence="2">Uncharacterized protein</fullName>
    </submittedName>
</protein>
<keyword evidence="3" id="KW-1185">Reference proteome</keyword>
<evidence type="ECO:0000313" key="2">
    <source>
        <dbReference type="EMBL" id="MBB3773205.1"/>
    </source>
</evidence>
<evidence type="ECO:0000313" key="3">
    <source>
        <dbReference type="Proteomes" id="UP000533469"/>
    </source>
</evidence>
<dbReference type="Proteomes" id="UP000533469">
    <property type="component" value="Unassembled WGS sequence"/>
</dbReference>
<reference evidence="2 3" key="1">
    <citation type="submission" date="2020-08" db="EMBL/GenBank/DDBJ databases">
        <title>Genomic Encyclopedia of Type Strains, Phase IV (KMG-IV): sequencing the most valuable type-strain genomes for metagenomic binning, comparative biology and taxonomic classification.</title>
        <authorList>
            <person name="Goeker M."/>
        </authorList>
    </citation>
    <scope>NUCLEOTIDE SEQUENCE [LARGE SCALE GENOMIC DNA]</scope>
    <source>
        <strain evidence="2 3">DSM 5895</strain>
    </source>
</reference>
<name>A0A839ZF07_9HYPH</name>
<dbReference type="AlphaFoldDB" id="A0A839ZF07"/>
<evidence type="ECO:0000256" key="1">
    <source>
        <dbReference type="SAM" id="MobiDB-lite"/>
    </source>
</evidence>
<organism evidence="2 3">
    <name type="scientific">Ancylobacter tetraedralis</name>
    <dbReference type="NCBI Taxonomy" id="217068"/>
    <lineage>
        <taxon>Bacteria</taxon>
        <taxon>Pseudomonadati</taxon>
        <taxon>Pseudomonadota</taxon>
        <taxon>Alphaproteobacteria</taxon>
        <taxon>Hyphomicrobiales</taxon>
        <taxon>Xanthobacteraceae</taxon>
        <taxon>Ancylobacter</taxon>
    </lineage>
</organism>
<gene>
    <name evidence="2" type="ORF">FHS55_003836</name>
</gene>
<feature type="region of interest" description="Disordered" evidence="1">
    <location>
        <begin position="1"/>
        <end position="20"/>
    </location>
</feature>
<dbReference type="EMBL" id="JACICD010000008">
    <property type="protein sequence ID" value="MBB3773205.1"/>
    <property type="molecule type" value="Genomic_DNA"/>
</dbReference>
<dbReference type="RefSeq" id="WP_183191350.1">
    <property type="nucleotide sequence ID" value="NZ_JACICD010000008.1"/>
</dbReference>
<sequence>MSNVIPFPARPEPSDTEGDAYGDLDIFTAVDVAIRDLRDLAQRLHADDAGKAQAQECLAMLCRALENSSAWG</sequence>
<proteinExistence type="predicted"/>
<comment type="caution">
    <text evidence="2">The sequence shown here is derived from an EMBL/GenBank/DDBJ whole genome shotgun (WGS) entry which is preliminary data.</text>
</comment>